<organism evidence="2 3">
    <name type="scientific">Bythopirellula goksoeyrii</name>
    <dbReference type="NCBI Taxonomy" id="1400387"/>
    <lineage>
        <taxon>Bacteria</taxon>
        <taxon>Pseudomonadati</taxon>
        <taxon>Planctomycetota</taxon>
        <taxon>Planctomycetia</taxon>
        <taxon>Pirellulales</taxon>
        <taxon>Lacipirellulaceae</taxon>
        <taxon>Bythopirellula</taxon>
    </lineage>
</organism>
<dbReference type="SUPFAM" id="SSF159888">
    <property type="entry name" value="YdhG-like"/>
    <property type="match status" value="1"/>
</dbReference>
<dbReference type="AlphaFoldDB" id="A0A5B9Q3Q4"/>
<sequence>MSELKTKQNNASVPRFLKSLDDVQQRADCRELVAIMQDVTGEKPKMWGDAIVGFGTYHYKYASGREGNWFLVGLSPRKRSLSIYLMSGFEPLGSILEKLGKFKTGKCCLYVNQLDDIDRKVLKQLITKSARHVRKHQGC</sequence>
<dbReference type="KEGG" id="bgok:Pr1d_09220"/>
<dbReference type="Pfam" id="PF08818">
    <property type="entry name" value="DUF1801"/>
    <property type="match status" value="1"/>
</dbReference>
<name>A0A5B9Q3Q4_9BACT</name>
<reference evidence="2 3" key="1">
    <citation type="submission" date="2019-08" db="EMBL/GenBank/DDBJ databases">
        <title>Deep-cultivation of Planctomycetes and their phenomic and genomic characterization uncovers novel biology.</title>
        <authorList>
            <person name="Wiegand S."/>
            <person name="Jogler M."/>
            <person name="Boedeker C."/>
            <person name="Pinto D."/>
            <person name="Vollmers J."/>
            <person name="Rivas-Marin E."/>
            <person name="Kohn T."/>
            <person name="Peeters S.H."/>
            <person name="Heuer A."/>
            <person name="Rast P."/>
            <person name="Oberbeckmann S."/>
            <person name="Bunk B."/>
            <person name="Jeske O."/>
            <person name="Meyerdierks A."/>
            <person name="Storesund J.E."/>
            <person name="Kallscheuer N."/>
            <person name="Luecker S."/>
            <person name="Lage O.M."/>
            <person name="Pohl T."/>
            <person name="Merkel B.J."/>
            <person name="Hornburger P."/>
            <person name="Mueller R.-W."/>
            <person name="Bruemmer F."/>
            <person name="Labrenz M."/>
            <person name="Spormann A.M."/>
            <person name="Op den Camp H."/>
            <person name="Overmann J."/>
            <person name="Amann R."/>
            <person name="Jetten M.S.M."/>
            <person name="Mascher T."/>
            <person name="Medema M.H."/>
            <person name="Devos D.P."/>
            <person name="Kaster A.-K."/>
            <person name="Ovreas L."/>
            <person name="Rohde M."/>
            <person name="Galperin M.Y."/>
            <person name="Jogler C."/>
        </authorList>
    </citation>
    <scope>NUCLEOTIDE SEQUENCE [LARGE SCALE GENOMIC DNA]</scope>
    <source>
        <strain evidence="2 3">Pr1d</strain>
    </source>
</reference>
<dbReference type="InterPro" id="IPR014922">
    <property type="entry name" value="YdhG-like"/>
</dbReference>
<evidence type="ECO:0000313" key="2">
    <source>
        <dbReference type="EMBL" id="QEG33658.1"/>
    </source>
</evidence>
<evidence type="ECO:0000313" key="3">
    <source>
        <dbReference type="Proteomes" id="UP000323917"/>
    </source>
</evidence>
<dbReference type="Proteomes" id="UP000323917">
    <property type="component" value="Chromosome"/>
</dbReference>
<evidence type="ECO:0000259" key="1">
    <source>
        <dbReference type="Pfam" id="PF08818"/>
    </source>
</evidence>
<proteinExistence type="predicted"/>
<protein>
    <recommendedName>
        <fullName evidence="1">YdhG-like domain-containing protein</fullName>
    </recommendedName>
</protein>
<dbReference type="RefSeq" id="WP_148072395.1">
    <property type="nucleotide sequence ID" value="NZ_CP042913.1"/>
</dbReference>
<dbReference type="OrthoDB" id="5951444at2"/>
<accession>A0A5B9Q3Q4</accession>
<dbReference type="EMBL" id="CP042913">
    <property type="protein sequence ID" value="QEG33658.1"/>
    <property type="molecule type" value="Genomic_DNA"/>
</dbReference>
<gene>
    <name evidence="2" type="ORF">Pr1d_09220</name>
</gene>
<keyword evidence="3" id="KW-1185">Reference proteome</keyword>
<feature type="domain" description="YdhG-like" evidence="1">
    <location>
        <begin position="25"/>
        <end position="128"/>
    </location>
</feature>